<evidence type="ECO:0000313" key="2">
    <source>
        <dbReference type="EMBL" id="RXZ51837.1"/>
    </source>
</evidence>
<proteinExistence type="predicted"/>
<feature type="transmembrane region" description="Helical" evidence="1">
    <location>
        <begin position="199"/>
        <end position="215"/>
    </location>
</feature>
<feature type="transmembrane region" description="Helical" evidence="1">
    <location>
        <begin position="171"/>
        <end position="193"/>
    </location>
</feature>
<dbReference type="OrthoDB" id="5116275at2"/>
<evidence type="ECO:0000313" key="3">
    <source>
        <dbReference type="Proteomes" id="UP000292881"/>
    </source>
</evidence>
<gene>
    <name evidence="2" type="ORF">ESO86_00350</name>
</gene>
<dbReference type="AlphaFoldDB" id="A0A4Q2JYA2"/>
<feature type="transmembrane region" description="Helical" evidence="1">
    <location>
        <begin position="66"/>
        <end position="87"/>
    </location>
</feature>
<name>A0A4Q2JYA2_9MICO</name>
<organism evidence="2 3">
    <name type="scientific">Agromyces binzhouensis</name>
    <dbReference type="NCBI Taxonomy" id="1817495"/>
    <lineage>
        <taxon>Bacteria</taxon>
        <taxon>Bacillati</taxon>
        <taxon>Actinomycetota</taxon>
        <taxon>Actinomycetes</taxon>
        <taxon>Micrococcales</taxon>
        <taxon>Microbacteriaceae</taxon>
        <taxon>Agromyces</taxon>
    </lineage>
</organism>
<sequence>MLTLDPCDNPLCSLTGLGETIGGTINFWQDPAGNTFQMLKDAASGLAQDVLPALGTATMPDLSAEWFLNAYAISFAGGILVAIVLLLPQFVRVARGTMAGRDLLDSIVLFWPAFMIGAMFGPMFGILLVQFFHALSTSVMGWGIAGNYAEVVDTLVVMIERADPAGITGGVFIGIILMLCMVVGLFLVVLMLIVQLVTLYFTGILAPLVFAWVTTPNGRDAGFRIGYLWLGILAAHPLLFFLLGSAYGLMASNVTTLGEKDALQALVTFIVSLLAIYIAALAPLMLLKFAPIPMPAGVGGTNGPTLNGHQIGPASMTEATNRYADQPVDAATSPQPAMSETTAADVPVSELGGADGGGLSDVAAAQTGPAGAVGEAGATGAAGLAGAEGGTAAAATGAASTAGAAETVAVAGAAESATGVGAAIGVPTLIAAAGLKAAEAGQQLGNAAAEQAVEPMEDGVIGGSRP</sequence>
<keyword evidence="1" id="KW-0812">Transmembrane</keyword>
<dbReference type="RefSeq" id="WP_129232916.1">
    <property type="nucleotide sequence ID" value="NZ_SDPL01000002.1"/>
</dbReference>
<keyword evidence="1" id="KW-0472">Membrane</keyword>
<feature type="transmembrane region" description="Helical" evidence="1">
    <location>
        <begin position="227"/>
        <end position="250"/>
    </location>
</feature>
<accession>A0A4Q2JYA2</accession>
<comment type="caution">
    <text evidence="2">The sequence shown here is derived from an EMBL/GenBank/DDBJ whole genome shotgun (WGS) entry which is preliminary data.</text>
</comment>
<evidence type="ECO:0000256" key="1">
    <source>
        <dbReference type="SAM" id="Phobius"/>
    </source>
</evidence>
<feature type="transmembrane region" description="Helical" evidence="1">
    <location>
        <begin position="108"/>
        <end position="133"/>
    </location>
</feature>
<reference evidence="2 3" key="1">
    <citation type="submission" date="2019-01" db="EMBL/GenBank/DDBJ databases">
        <authorList>
            <person name="Li J."/>
        </authorList>
    </citation>
    <scope>NUCLEOTIDE SEQUENCE [LARGE SCALE GENOMIC DNA]</scope>
    <source>
        <strain evidence="2 3">CGMCC 4.7180</strain>
    </source>
</reference>
<feature type="transmembrane region" description="Helical" evidence="1">
    <location>
        <begin position="262"/>
        <end position="287"/>
    </location>
</feature>
<protein>
    <submittedName>
        <fullName evidence="2">Uncharacterized protein</fullName>
    </submittedName>
</protein>
<keyword evidence="1" id="KW-1133">Transmembrane helix</keyword>
<dbReference type="Proteomes" id="UP000292881">
    <property type="component" value="Unassembled WGS sequence"/>
</dbReference>
<dbReference type="EMBL" id="SDPL01000002">
    <property type="protein sequence ID" value="RXZ51837.1"/>
    <property type="molecule type" value="Genomic_DNA"/>
</dbReference>
<keyword evidence="3" id="KW-1185">Reference proteome</keyword>